<keyword evidence="1" id="KW-0732">Signal</keyword>
<dbReference type="EMBL" id="JAJKBJ010000002">
    <property type="protein sequence ID" value="MCL9683067.1"/>
    <property type="molecule type" value="Genomic_DNA"/>
</dbReference>
<protein>
    <submittedName>
        <fullName evidence="2">Uncharacterized protein</fullName>
    </submittedName>
</protein>
<evidence type="ECO:0000313" key="2">
    <source>
        <dbReference type="EMBL" id="MCL9683067.1"/>
    </source>
</evidence>
<gene>
    <name evidence="2" type="ORF">LOX96_03075</name>
</gene>
<reference evidence="2" key="1">
    <citation type="submission" date="2021-11" db="EMBL/GenBank/DDBJ databases">
        <title>Legionella maioricencis sp. nov., a new species isolated from hot water samples in Mallorca.</title>
        <authorList>
            <person name="Crespi S."/>
            <person name="Drasar V."/>
            <person name="Salva-Serra F."/>
            <person name="Jaen-Luchoro D."/>
            <person name="Pineiro-Iglesias B."/>
            <person name="Aliaga F."/>
            <person name="Fernandez-Juarez V."/>
            <person name="Coll G."/>
            <person name="Moore E.R.B."/>
            <person name="Bennasar-Figueras A."/>
        </authorList>
    </citation>
    <scope>NUCLEOTIDE SEQUENCE</scope>
    <source>
        <strain evidence="2">HCPI-6</strain>
    </source>
</reference>
<keyword evidence="3" id="KW-1185">Reference proteome</keyword>
<proteinExistence type="predicted"/>
<feature type="chain" id="PRO_5040930304" evidence="1">
    <location>
        <begin position="23"/>
        <end position="81"/>
    </location>
</feature>
<accession>A0A9X2CZA2</accession>
<name>A0A9X2CZA2_9GAMM</name>
<dbReference type="RefSeq" id="WP_250420544.1">
    <property type="nucleotide sequence ID" value="NZ_JAJKBJ010000002.1"/>
</dbReference>
<sequence>MSCYLFFKRSRWVILSSLLWLAACGGDNAPKVDDPGPAPAANAQNQANVGQVNNGMNAAVQPQATLEVSTCGQTTSLMLPH</sequence>
<organism evidence="2 3">
    <name type="scientific">Legionella maioricensis</name>
    <dbReference type="NCBI Taxonomy" id="2896528"/>
    <lineage>
        <taxon>Bacteria</taxon>
        <taxon>Pseudomonadati</taxon>
        <taxon>Pseudomonadota</taxon>
        <taxon>Gammaproteobacteria</taxon>
        <taxon>Legionellales</taxon>
        <taxon>Legionellaceae</taxon>
        <taxon>Legionella</taxon>
    </lineage>
</organism>
<dbReference type="Proteomes" id="UP001139721">
    <property type="component" value="Unassembled WGS sequence"/>
</dbReference>
<comment type="caution">
    <text evidence="2">The sequence shown here is derived from an EMBL/GenBank/DDBJ whole genome shotgun (WGS) entry which is preliminary data.</text>
</comment>
<dbReference type="AlphaFoldDB" id="A0A9X2CZA2"/>
<evidence type="ECO:0000256" key="1">
    <source>
        <dbReference type="SAM" id="SignalP"/>
    </source>
</evidence>
<evidence type="ECO:0000313" key="3">
    <source>
        <dbReference type="Proteomes" id="UP001139721"/>
    </source>
</evidence>
<feature type="signal peptide" evidence="1">
    <location>
        <begin position="1"/>
        <end position="22"/>
    </location>
</feature>